<dbReference type="EMBL" id="OU912926">
    <property type="protein sequence ID" value="CAG9931874.1"/>
    <property type="molecule type" value="Genomic_DNA"/>
</dbReference>
<dbReference type="RefSeq" id="WP_239795913.1">
    <property type="nucleotide sequence ID" value="NZ_OU912926.1"/>
</dbReference>
<evidence type="ECO:0000313" key="1">
    <source>
        <dbReference type="EMBL" id="CAG9931874.1"/>
    </source>
</evidence>
<evidence type="ECO:0000313" key="2">
    <source>
        <dbReference type="Proteomes" id="UP000839052"/>
    </source>
</evidence>
<evidence type="ECO:0008006" key="3">
    <source>
        <dbReference type="Google" id="ProtNLM"/>
    </source>
</evidence>
<dbReference type="Gene3D" id="3.20.20.80">
    <property type="entry name" value="Glycosidases"/>
    <property type="match status" value="1"/>
</dbReference>
<reference evidence="1 2" key="1">
    <citation type="submission" date="2021-10" db="EMBL/GenBank/DDBJ databases">
        <authorList>
            <person name="Koch H."/>
        </authorList>
    </citation>
    <scope>NUCLEOTIDE SEQUENCE [LARGE SCALE GENOMIC DNA]</scope>
    <source>
        <strain evidence="1">6680</strain>
    </source>
</reference>
<keyword evidence="2" id="KW-1185">Reference proteome</keyword>
<name>A0ABM8YWL3_9PROT</name>
<gene>
    <name evidence="1" type="ORF">NTG6680_0621</name>
</gene>
<organism evidence="1 2">
    <name type="scientific">Candidatus Nitrotoga arctica</name>
    <dbReference type="NCBI Taxonomy" id="453162"/>
    <lineage>
        <taxon>Bacteria</taxon>
        <taxon>Pseudomonadati</taxon>
        <taxon>Pseudomonadota</taxon>
        <taxon>Betaproteobacteria</taxon>
        <taxon>Nitrosomonadales</taxon>
        <taxon>Gallionellaceae</taxon>
        <taxon>Candidatus Nitrotoga</taxon>
    </lineage>
</organism>
<proteinExistence type="predicted"/>
<sequence>MTVFSRNRRWLIALLLVAVVSIMGGVGYKFIKSHRPQWLKFTQAAPQPPAAIGYLDKLAEDPANSTQIKVVGWALAEDGVSGVELVLNGQFRIPLQTALIRTDVAQAYPAYPDAAKAGFEGVVDTSIWVANWSAMEVVVTDRKGRSSVIGRRTQPAIGAMDTWTDLLNGRDAKRDDIFYFIMATSNVAGGGGREIDTVFRPYESKTVKVGIRVPILYLRTTKGNAGDYGFDQDFQLSKKCGDRVIADDNLHGVTQYAIDHKLPVLFTLNGGIWADAACDVPEWDINDKLEQDKNNCQWNEKNEVMPDDTLKKLSGSMESPELGRTLTFNVYAAKNRLYKKRNLQQAAAIIREFAAQHPDLLIGVNMDPDLYLNPFFVPKEWFDYNPGTLRQFREWLQGTGPYAGHPTAGVPDLSRYRKEKPLTLTEVNALSGRQFKSWVDVDPPRSFPHILGKPFWEDAWVREWEHFRRHLVDLHYDELSQWLVEAGLDKDFIYSSQGFMAPGEGSMPFAININSPVKNFDSGGMSIEGSVPEHGHLGAILYGPSATNQIRMEEDRTLFSVFRKFDPGWAVIEHNTADLRNPSRLPNFAEAYKSLREIYNYGAHFISPMAWNGSRGSFVGQPGFVAYTALRDTPLEDATKNFMISHANLPRRARLWTFGGDGHADDDGWVPILGTRGVVTPGMFTLHGNADGQVSLESPDDLAFKLADYSAIIFKVATPKMLSTVSVEGQTADGKWIPLFPETSLANLRLVKAGSLLPLMAERDNAEFRRIRLNWKTNDKSPLVLERIAFYIR</sequence>
<protein>
    <recommendedName>
        <fullName evidence="3">Glycoside hydrolase family 42 N-terminal domain-containing protein</fullName>
    </recommendedName>
</protein>
<dbReference type="Proteomes" id="UP000839052">
    <property type="component" value="Chromosome"/>
</dbReference>
<accession>A0ABM8YWL3</accession>